<protein>
    <submittedName>
        <fullName evidence="1">Tail lysozyme</fullName>
    </submittedName>
</protein>
<reference evidence="1" key="1">
    <citation type="journal article" date="2021" name="Proc. Natl. Acad. Sci. U.S.A.">
        <title>A Catalog of Tens of Thousands of Viruses from Human Metagenomes Reveals Hidden Associations with Chronic Diseases.</title>
        <authorList>
            <person name="Tisza M.J."/>
            <person name="Buck C.B."/>
        </authorList>
    </citation>
    <scope>NUCLEOTIDE SEQUENCE</scope>
    <source>
        <strain evidence="1">CtzWr28</strain>
    </source>
</reference>
<organism evidence="1">
    <name type="scientific">Siphoviridae sp. ctzWr28</name>
    <dbReference type="NCBI Taxonomy" id="2827980"/>
    <lineage>
        <taxon>Viruses</taxon>
        <taxon>Duplodnaviria</taxon>
        <taxon>Heunggongvirae</taxon>
        <taxon>Uroviricota</taxon>
        <taxon>Caudoviricetes</taxon>
    </lineage>
</organism>
<sequence>MDIKLNNATGEIYVENGDVQFFQVREKYFEVIQQIVLMLHIREGELDYDTEYGLNFEKLFGTHGNENEVIEHIRNKIYNNFKDYLKSCFVEVYEFENRKLKLNIGLVFADNEKMLMEGVGIGWRE</sequence>
<name>A0A8S5SCT6_9CAUD</name>
<dbReference type="EMBL" id="BK032571">
    <property type="protein sequence ID" value="DAF48643.1"/>
    <property type="molecule type" value="Genomic_DNA"/>
</dbReference>
<accession>A0A8S5SCT6</accession>
<evidence type="ECO:0000313" key="1">
    <source>
        <dbReference type="EMBL" id="DAF48643.1"/>
    </source>
</evidence>
<proteinExistence type="predicted"/>